<evidence type="ECO:0000259" key="15">
    <source>
        <dbReference type="Pfam" id="PF00717"/>
    </source>
</evidence>
<dbReference type="InterPro" id="IPR036388">
    <property type="entry name" value="WH-like_DNA-bd_sf"/>
</dbReference>
<feature type="domain" description="LexA repressor DNA-binding" evidence="16">
    <location>
        <begin position="2"/>
        <end position="58"/>
    </location>
</feature>
<evidence type="ECO:0000256" key="14">
    <source>
        <dbReference type="RuleBase" id="RU003991"/>
    </source>
</evidence>
<dbReference type="InterPro" id="IPR050077">
    <property type="entry name" value="LexA_repressor"/>
</dbReference>
<evidence type="ECO:0000256" key="10">
    <source>
        <dbReference type="ARBA" id="ARBA00023163"/>
    </source>
</evidence>
<dbReference type="PANTHER" id="PTHR33516">
    <property type="entry name" value="LEXA REPRESSOR"/>
    <property type="match status" value="1"/>
</dbReference>
<dbReference type="PANTHER" id="PTHR33516:SF2">
    <property type="entry name" value="LEXA REPRESSOR-RELATED"/>
    <property type="match status" value="1"/>
</dbReference>
<keyword evidence="4 13" id="KW-0235">DNA replication</keyword>
<dbReference type="Pfam" id="PF01726">
    <property type="entry name" value="LexA_DNA_bind"/>
    <property type="match status" value="1"/>
</dbReference>
<reference evidence="17 18" key="1">
    <citation type="submission" date="2015-04" db="EMBL/GenBank/DDBJ databases">
        <title>Complete Genome Sequence of Kosmotoga pacifica SLHLJ1.</title>
        <authorList>
            <person name="Jiang L.J."/>
            <person name="Shao Z.Z."/>
            <person name="Jebbar M."/>
        </authorList>
    </citation>
    <scope>NUCLEOTIDE SEQUENCE [LARGE SCALE GENOMIC DNA]</scope>
    <source>
        <strain evidence="17 18">SLHLJ1</strain>
    </source>
</reference>
<evidence type="ECO:0000256" key="5">
    <source>
        <dbReference type="ARBA" id="ARBA00022763"/>
    </source>
</evidence>
<dbReference type="SUPFAM" id="SSF51306">
    <property type="entry name" value="LexA/Signal peptidase"/>
    <property type="match status" value="1"/>
</dbReference>
<name>A0A0G2ZA88_9BACT</name>
<dbReference type="STRING" id="1330330.IX53_00095"/>
<keyword evidence="12 13" id="KW-0742">SOS response</keyword>
<evidence type="ECO:0000256" key="8">
    <source>
        <dbReference type="ARBA" id="ARBA00023015"/>
    </source>
</evidence>
<dbReference type="Gene3D" id="1.10.10.10">
    <property type="entry name" value="Winged helix-like DNA-binding domain superfamily/Winged helix DNA-binding domain"/>
    <property type="match status" value="1"/>
</dbReference>
<dbReference type="GO" id="GO:0006508">
    <property type="term" value="P:proteolysis"/>
    <property type="evidence" value="ECO:0007669"/>
    <property type="project" value="InterPro"/>
</dbReference>
<evidence type="ECO:0000256" key="3">
    <source>
        <dbReference type="ARBA" id="ARBA00022491"/>
    </source>
</evidence>
<keyword evidence="8 13" id="KW-0805">Transcription regulation</keyword>
<evidence type="ECO:0000256" key="11">
    <source>
        <dbReference type="ARBA" id="ARBA00023204"/>
    </source>
</evidence>
<dbReference type="GO" id="GO:0006260">
    <property type="term" value="P:DNA replication"/>
    <property type="evidence" value="ECO:0007669"/>
    <property type="project" value="UniProtKB-UniRule"/>
</dbReference>
<dbReference type="Gene3D" id="2.10.109.10">
    <property type="entry name" value="Umud Fragment, subunit A"/>
    <property type="match status" value="1"/>
</dbReference>
<dbReference type="Proteomes" id="UP000035159">
    <property type="component" value="Chromosome"/>
</dbReference>
<evidence type="ECO:0000259" key="16">
    <source>
        <dbReference type="Pfam" id="PF01726"/>
    </source>
</evidence>
<dbReference type="GO" id="GO:0006281">
    <property type="term" value="P:DNA repair"/>
    <property type="evidence" value="ECO:0007669"/>
    <property type="project" value="UniProtKB-UniRule"/>
</dbReference>
<feature type="domain" description="Peptidase S24/S26A/S26B/S26C" evidence="15">
    <location>
        <begin position="85"/>
        <end position="201"/>
    </location>
</feature>
<dbReference type="KEGG" id="kpf:IX53_00095"/>
<dbReference type="GO" id="GO:0045892">
    <property type="term" value="P:negative regulation of DNA-templated transcription"/>
    <property type="evidence" value="ECO:0007669"/>
    <property type="project" value="UniProtKB-UniRule"/>
</dbReference>
<accession>A0A0G2ZA88</accession>
<evidence type="ECO:0000256" key="9">
    <source>
        <dbReference type="ARBA" id="ARBA00023125"/>
    </source>
</evidence>
<evidence type="ECO:0000256" key="13">
    <source>
        <dbReference type="HAMAP-Rule" id="MF_00015"/>
    </source>
</evidence>
<dbReference type="CDD" id="cd06529">
    <property type="entry name" value="S24_LexA-like"/>
    <property type="match status" value="1"/>
</dbReference>
<dbReference type="NCBIfam" id="TIGR00498">
    <property type="entry name" value="lexA"/>
    <property type="match status" value="1"/>
</dbReference>
<evidence type="ECO:0000256" key="1">
    <source>
        <dbReference type="ARBA" id="ARBA00007484"/>
    </source>
</evidence>
<dbReference type="OrthoDB" id="9802364at2"/>
<evidence type="ECO:0000256" key="4">
    <source>
        <dbReference type="ARBA" id="ARBA00022705"/>
    </source>
</evidence>
<keyword evidence="11 13" id="KW-0234">DNA repair</keyword>
<feature type="active site" description="For autocatalytic cleavage activity" evidence="13">
    <location>
        <position position="166"/>
    </location>
</feature>
<keyword evidence="10 13" id="KW-0804">Transcription</keyword>
<evidence type="ECO:0000256" key="2">
    <source>
        <dbReference type="ARBA" id="ARBA00011738"/>
    </source>
</evidence>
<evidence type="ECO:0000256" key="7">
    <source>
        <dbReference type="ARBA" id="ARBA00022813"/>
    </source>
</evidence>
<dbReference type="FunFam" id="1.10.10.10:FF:000009">
    <property type="entry name" value="LexA repressor"/>
    <property type="match status" value="1"/>
</dbReference>
<keyword evidence="5 13" id="KW-0227">DNA damage</keyword>
<evidence type="ECO:0000313" key="17">
    <source>
        <dbReference type="EMBL" id="AKI96489.1"/>
    </source>
</evidence>
<evidence type="ECO:0000256" key="12">
    <source>
        <dbReference type="ARBA" id="ARBA00023236"/>
    </source>
</evidence>
<dbReference type="Pfam" id="PF00717">
    <property type="entry name" value="Peptidase_S24"/>
    <property type="match status" value="1"/>
</dbReference>
<keyword evidence="18" id="KW-1185">Reference proteome</keyword>
<dbReference type="InterPro" id="IPR036390">
    <property type="entry name" value="WH_DNA-bd_sf"/>
</dbReference>
<keyword evidence="6 13" id="KW-0378">Hydrolase</keyword>
<comment type="function">
    <text evidence="13">Represses a number of genes involved in the response to DNA damage (SOS response), including recA and lexA. In the presence of single-stranded DNA, RecA interacts with LexA causing an autocatalytic cleavage which disrupts the DNA-binding part of LexA, leading to derepression of the SOS regulon and eventually DNA repair.</text>
</comment>
<dbReference type="GO" id="GO:0004252">
    <property type="term" value="F:serine-type endopeptidase activity"/>
    <property type="evidence" value="ECO:0007669"/>
    <property type="project" value="UniProtKB-UniRule"/>
</dbReference>
<evidence type="ECO:0000313" key="18">
    <source>
        <dbReference type="Proteomes" id="UP000035159"/>
    </source>
</evidence>
<dbReference type="GO" id="GO:0009432">
    <property type="term" value="P:SOS response"/>
    <property type="evidence" value="ECO:0007669"/>
    <property type="project" value="UniProtKB-UniRule"/>
</dbReference>
<proteinExistence type="inferred from homology"/>
<sequence length="208" mass="23530">MTLTERQKEILEYIENFIKLNGYPPSIRDICRDFNIASPRGVAKHLEALEKKGYIERTGVSRGIRVIKQADGTSVTEENDVVMLPVVGVIAAGEAIQAIENHEDSIPVPLWMVRRGFEYYVLKVTGNSMIDSHIMNGDYVVIRKQEWANNGDIIVALIDGENATLKKYENDGPKIRLIPSNPEMLPIVVEADRVRIQGKLVGLLRWYR</sequence>
<dbReference type="InterPro" id="IPR006197">
    <property type="entry name" value="Peptidase_S24_LexA"/>
</dbReference>
<feature type="DNA-binding region" description="H-T-H motif" evidence="13">
    <location>
        <begin position="27"/>
        <end position="47"/>
    </location>
</feature>
<comment type="catalytic activity">
    <reaction evidence="13">
        <text>Hydrolysis of Ala-|-Gly bond in repressor LexA.</text>
        <dbReference type="EC" id="3.4.21.88"/>
    </reaction>
</comment>
<dbReference type="InterPro" id="IPR006199">
    <property type="entry name" value="LexA_DNA-bd_dom"/>
</dbReference>
<dbReference type="InterPro" id="IPR039418">
    <property type="entry name" value="LexA-like"/>
</dbReference>
<comment type="similarity">
    <text evidence="1 13 14">Belongs to the peptidase S24 family.</text>
</comment>
<dbReference type="InterPro" id="IPR036286">
    <property type="entry name" value="LexA/Signal_pep-like_sf"/>
</dbReference>
<protein>
    <recommendedName>
        <fullName evidence="13">LexA repressor</fullName>
        <ecNumber evidence="13">3.4.21.88</ecNumber>
    </recommendedName>
</protein>
<dbReference type="InterPro" id="IPR006200">
    <property type="entry name" value="LexA"/>
</dbReference>
<dbReference type="EMBL" id="CP011232">
    <property type="protein sequence ID" value="AKI96489.1"/>
    <property type="molecule type" value="Genomic_DNA"/>
</dbReference>
<dbReference type="RefSeq" id="WP_047753624.1">
    <property type="nucleotide sequence ID" value="NZ_CAJUHA010000010.1"/>
</dbReference>
<gene>
    <name evidence="13" type="primary">lexA</name>
    <name evidence="17" type="ORF">IX53_00095</name>
</gene>
<keyword evidence="7 13" id="KW-0068">Autocatalytic cleavage</keyword>
<dbReference type="HAMAP" id="MF_00015">
    <property type="entry name" value="LexA"/>
    <property type="match status" value="1"/>
</dbReference>
<dbReference type="InterPro" id="IPR015927">
    <property type="entry name" value="Peptidase_S24_S26A/B/C"/>
</dbReference>
<organism evidence="17 18">
    <name type="scientific">Kosmotoga pacifica</name>
    <dbReference type="NCBI Taxonomy" id="1330330"/>
    <lineage>
        <taxon>Bacteria</taxon>
        <taxon>Thermotogati</taxon>
        <taxon>Thermotogota</taxon>
        <taxon>Thermotogae</taxon>
        <taxon>Kosmotogales</taxon>
        <taxon>Kosmotogaceae</taxon>
        <taxon>Kosmotoga</taxon>
    </lineage>
</organism>
<keyword evidence="3 13" id="KW-0678">Repressor</keyword>
<dbReference type="AlphaFoldDB" id="A0A0G2ZA88"/>
<dbReference type="FunFam" id="2.10.109.10:FF:000001">
    <property type="entry name" value="LexA repressor"/>
    <property type="match status" value="1"/>
</dbReference>
<feature type="site" description="Cleavage; by autolysis" evidence="13">
    <location>
        <begin position="92"/>
        <end position="93"/>
    </location>
</feature>
<dbReference type="SUPFAM" id="SSF46785">
    <property type="entry name" value="Winged helix' DNA-binding domain"/>
    <property type="match status" value="1"/>
</dbReference>
<feature type="active site" description="For autocatalytic cleavage activity" evidence="13">
    <location>
        <position position="128"/>
    </location>
</feature>
<dbReference type="PATRIC" id="fig|1330330.3.peg.19"/>
<dbReference type="EC" id="3.4.21.88" evidence="13"/>
<dbReference type="GO" id="GO:0003677">
    <property type="term" value="F:DNA binding"/>
    <property type="evidence" value="ECO:0007669"/>
    <property type="project" value="UniProtKB-UniRule"/>
</dbReference>
<evidence type="ECO:0000256" key="6">
    <source>
        <dbReference type="ARBA" id="ARBA00022801"/>
    </source>
</evidence>
<dbReference type="PRINTS" id="PR00726">
    <property type="entry name" value="LEXASERPTASE"/>
</dbReference>
<comment type="subunit">
    <text evidence="2 13">Homodimer.</text>
</comment>
<keyword evidence="9 13" id="KW-0238">DNA-binding</keyword>